<dbReference type="SUPFAM" id="SSF51182">
    <property type="entry name" value="RmlC-like cupins"/>
    <property type="match status" value="1"/>
</dbReference>
<dbReference type="InterPro" id="IPR014710">
    <property type="entry name" value="RmlC-like_jellyroll"/>
</dbReference>
<dbReference type="PANTHER" id="PTHR46797">
    <property type="entry name" value="HTH-TYPE TRANSCRIPTIONAL REGULATOR"/>
    <property type="match status" value="1"/>
</dbReference>
<reference evidence="4 5" key="1">
    <citation type="journal article" date="2016" name="J. Microbiol.">
        <title>Dankookia rubra gen. nov., sp. nov., an alphaproteobacterium isolated from sediment of a shallow stream.</title>
        <authorList>
            <person name="Kim W.H."/>
            <person name="Kim D.H."/>
            <person name="Kang K."/>
            <person name="Ahn T.Y."/>
        </authorList>
    </citation>
    <scope>NUCLEOTIDE SEQUENCE [LARGE SCALE GENOMIC DNA]</scope>
    <source>
        <strain evidence="4 5">JCM30602</strain>
    </source>
</reference>
<dbReference type="GO" id="GO:0005829">
    <property type="term" value="C:cytosol"/>
    <property type="evidence" value="ECO:0007669"/>
    <property type="project" value="TreeGrafter"/>
</dbReference>
<feature type="region of interest" description="Disordered" evidence="2">
    <location>
        <begin position="8"/>
        <end position="28"/>
    </location>
</feature>
<dbReference type="GO" id="GO:0003677">
    <property type="term" value="F:DNA binding"/>
    <property type="evidence" value="ECO:0007669"/>
    <property type="project" value="UniProtKB-KW"/>
</dbReference>
<keyword evidence="1" id="KW-0238">DNA-binding</keyword>
<dbReference type="PROSITE" id="PS50943">
    <property type="entry name" value="HTH_CROC1"/>
    <property type="match status" value="1"/>
</dbReference>
<dbReference type="SUPFAM" id="SSF47413">
    <property type="entry name" value="lambda repressor-like DNA-binding domains"/>
    <property type="match status" value="1"/>
</dbReference>
<gene>
    <name evidence="4" type="ORF">E2C06_13150</name>
</gene>
<comment type="caution">
    <text evidence="4">The sequence shown here is derived from an EMBL/GenBank/DDBJ whole genome shotgun (WGS) entry which is preliminary data.</text>
</comment>
<dbReference type="InterPro" id="IPR011051">
    <property type="entry name" value="RmlC_Cupin_sf"/>
</dbReference>
<evidence type="ECO:0000313" key="5">
    <source>
        <dbReference type="Proteomes" id="UP000295096"/>
    </source>
</evidence>
<dbReference type="PANTHER" id="PTHR46797:SF1">
    <property type="entry name" value="METHYLPHOSPHONATE SYNTHASE"/>
    <property type="match status" value="1"/>
</dbReference>
<dbReference type="OrthoDB" id="9814751at2"/>
<protein>
    <submittedName>
        <fullName evidence="4">XRE family transcriptional regulator</fullName>
    </submittedName>
</protein>
<sequence>MHHLEALAPQVALKGGGGQDPMAPATREQSDALRPDMLGVHGACRDLKALASAEGGRRVVTGDRDLAAEHQDPGVKVMAVIGGDQVRRLAGVDGTEPVLAERRLELDPVHGLVSSPCRQGPSCTIKDNMSTLEDDILGRTGQAVKHHREAARLSLRDLAARSDISASMISDIERGAKSPTVVTVVRLARALGVGVAALVEGGDGAASRIGVLRQGATAHGARPAPWDRLGPALPDSRIELMRFRIPPATSLGVSPGHAAGTIEHVHVAEGRLCVTVGEETAELSAGDSCSCRTDVAHAIENPDPDAEALIYLVTERG</sequence>
<organism evidence="4 5">
    <name type="scientific">Dankookia rubra</name>
    <dbReference type="NCBI Taxonomy" id="1442381"/>
    <lineage>
        <taxon>Bacteria</taxon>
        <taxon>Pseudomonadati</taxon>
        <taxon>Pseudomonadota</taxon>
        <taxon>Alphaproteobacteria</taxon>
        <taxon>Acetobacterales</taxon>
        <taxon>Roseomonadaceae</taxon>
        <taxon>Dankookia</taxon>
    </lineage>
</organism>
<dbReference type="InterPro" id="IPR013096">
    <property type="entry name" value="Cupin_2"/>
</dbReference>
<dbReference type="AlphaFoldDB" id="A0A4R5QHL3"/>
<evidence type="ECO:0000256" key="1">
    <source>
        <dbReference type="ARBA" id="ARBA00023125"/>
    </source>
</evidence>
<feature type="domain" description="HTH cro/C1-type" evidence="3">
    <location>
        <begin position="144"/>
        <end position="198"/>
    </location>
</feature>
<dbReference type="Pfam" id="PF01381">
    <property type="entry name" value="HTH_3"/>
    <property type="match status" value="1"/>
</dbReference>
<dbReference type="Proteomes" id="UP000295096">
    <property type="component" value="Unassembled WGS sequence"/>
</dbReference>
<evidence type="ECO:0000259" key="3">
    <source>
        <dbReference type="PROSITE" id="PS50943"/>
    </source>
</evidence>
<dbReference type="CDD" id="cd02209">
    <property type="entry name" value="cupin_XRE_C"/>
    <property type="match status" value="1"/>
</dbReference>
<dbReference type="Gene3D" id="2.60.120.10">
    <property type="entry name" value="Jelly Rolls"/>
    <property type="match status" value="1"/>
</dbReference>
<name>A0A4R5QHL3_9PROT</name>
<evidence type="ECO:0000313" key="4">
    <source>
        <dbReference type="EMBL" id="TDH62121.1"/>
    </source>
</evidence>
<dbReference type="InterPro" id="IPR050807">
    <property type="entry name" value="TransReg_Diox_bact_type"/>
</dbReference>
<proteinExistence type="predicted"/>
<dbReference type="GO" id="GO:0003700">
    <property type="term" value="F:DNA-binding transcription factor activity"/>
    <property type="evidence" value="ECO:0007669"/>
    <property type="project" value="TreeGrafter"/>
</dbReference>
<keyword evidence="5" id="KW-1185">Reference proteome</keyword>
<evidence type="ECO:0000256" key="2">
    <source>
        <dbReference type="SAM" id="MobiDB-lite"/>
    </source>
</evidence>
<dbReference type="Pfam" id="PF07883">
    <property type="entry name" value="Cupin_2"/>
    <property type="match status" value="1"/>
</dbReference>
<dbReference type="Gene3D" id="1.10.260.40">
    <property type="entry name" value="lambda repressor-like DNA-binding domains"/>
    <property type="match status" value="1"/>
</dbReference>
<dbReference type="EMBL" id="SMSJ01000014">
    <property type="protein sequence ID" value="TDH62121.1"/>
    <property type="molecule type" value="Genomic_DNA"/>
</dbReference>
<accession>A0A4R5QHL3</accession>
<dbReference type="CDD" id="cd00093">
    <property type="entry name" value="HTH_XRE"/>
    <property type="match status" value="1"/>
</dbReference>
<dbReference type="SMART" id="SM00530">
    <property type="entry name" value="HTH_XRE"/>
    <property type="match status" value="1"/>
</dbReference>
<dbReference type="InterPro" id="IPR010982">
    <property type="entry name" value="Lambda_DNA-bd_dom_sf"/>
</dbReference>
<dbReference type="InterPro" id="IPR001387">
    <property type="entry name" value="Cro/C1-type_HTH"/>
</dbReference>